<feature type="compositionally biased region" description="Basic and acidic residues" evidence="1">
    <location>
        <begin position="232"/>
        <end position="256"/>
    </location>
</feature>
<reference evidence="2" key="1">
    <citation type="submission" date="2023-03" db="EMBL/GenBank/DDBJ databases">
        <title>Massive genome expansion in bonnet fungi (Mycena s.s.) driven by repeated elements and novel gene families across ecological guilds.</title>
        <authorList>
            <consortium name="Lawrence Berkeley National Laboratory"/>
            <person name="Harder C.B."/>
            <person name="Miyauchi S."/>
            <person name="Viragh M."/>
            <person name="Kuo A."/>
            <person name="Thoen E."/>
            <person name="Andreopoulos B."/>
            <person name="Lu D."/>
            <person name="Skrede I."/>
            <person name="Drula E."/>
            <person name="Henrissat B."/>
            <person name="Morin E."/>
            <person name="Kohler A."/>
            <person name="Barry K."/>
            <person name="LaButti K."/>
            <person name="Morin E."/>
            <person name="Salamov A."/>
            <person name="Lipzen A."/>
            <person name="Mereny Z."/>
            <person name="Hegedus B."/>
            <person name="Baldrian P."/>
            <person name="Stursova M."/>
            <person name="Weitz H."/>
            <person name="Taylor A."/>
            <person name="Grigoriev I.V."/>
            <person name="Nagy L.G."/>
            <person name="Martin F."/>
            <person name="Kauserud H."/>
        </authorList>
    </citation>
    <scope>NUCLEOTIDE SEQUENCE</scope>
    <source>
        <strain evidence="2">CBHHK188m</strain>
    </source>
</reference>
<evidence type="ECO:0000313" key="3">
    <source>
        <dbReference type="Proteomes" id="UP001215280"/>
    </source>
</evidence>
<comment type="caution">
    <text evidence="2">The sequence shown here is derived from an EMBL/GenBank/DDBJ whole genome shotgun (WGS) entry which is preliminary data.</text>
</comment>
<evidence type="ECO:0000256" key="1">
    <source>
        <dbReference type="SAM" id="MobiDB-lite"/>
    </source>
</evidence>
<protein>
    <submittedName>
        <fullName evidence="2">Uncharacterized protein</fullName>
    </submittedName>
</protein>
<organism evidence="2 3">
    <name type="scientific">Mycena maculata</name>
    <dbReference type="NCBI Taxonomy" id="230809"/>
    <lineage>
        <taxon>Eukaryota</taxon>
        <taxon>Fungi</taxon>
        <taxon>Dikarya</taxon>
        <taxon>Basidiomycota</taxon>
        <taxon>Agaricomycotina</taxon>
        <taxon>Agaricomycetes</taxon>
        <taxon>Agaricomycetidae</taxon>
        <taxon>Agaricales</taxon>
        <taxon>Marasmiineae</taxon>
        <taxon>Mycenaceae</taxon>
        <taxon>Mycena</taxon>
    </lineage>
</organism>
<keyword evidence="3" id="KW-1185">Reference proteome</keyword>
<sequence>MVWLGFSRWKKTSGWAGSKDKLKVKFPPVLQEEEKRPLPSRQRVAALALPGDDKNGPASRACEHSACLYLPITSHLIRILPTGGRERAVPVKQALALTGALCVCTRCLCPAGLSGSSVIDVRTAQGLQIEFSFVLGAMQGVDAMQNSESIAFTHGSLRVFGWGLFTVDATGFQRIRADTTARRSPRGYDMKRRREDAGRTRNTLRASTFDDERGAIGVYLRWVGTPTGADCGVEKQRRKDAGASDPNCRESSRRRT</sequence>
<evidence type="ECO:0000313" key="2">
    <source>
        <dbReference type="EMBL" id="KAJ7762378.1"/>
    </source>
</evidence>
<feature type="compositionally biased region" description="Basic and acidic residues" evidence="1">
    <location>
        <begin position="180"/>
        <end position="199"/>
    </location>
</feature>
<proteinExistence type="predicted"/>
<dbReference type="Proteomes" id="UP001215280">
    <property type="component" value="Unassembled WGS sequence"/>
</dbReference>
<name>A0AAD7NHF5_9AGAR</name>
<dbReference type="EMBL" id="JARJLG010000043">
    <property type="protein sequence ID" value="KAJ7762378.1"/>
    <property type="molecule type" value="Genomic_DNA"/>
</dbReference>
<dbReference type="AlphaFoldDB" id="A0AAD7NHF5"/>
<gene>
    <name evidence="2" type="ORF">DFH07DRAFT_771155</name>
</gene>
<feature type="region of interest" description="Disordered" evidence="1">
    <location>
        <begin position="226"/>
        <end position="256"/>
    </location>
</feature>
<accession>A0AAD7NHF5</accession>
<feature type="region of interest" description="Disordered" evidence="1">
    <location>
        <begin position="180"/>
        <end position="201"/>
    </location>
</feature>